<dbReference type="Gene3D" id="3.30.420.40">
    <property type="match status" value="1"/>
</dbReference>
<evidence type="ECO:0000313" key="1">
    <source>
        <dbReference type="EMBL" id="OHA47052.1"/>
    </source>
</evidence>
<organism evidence="1 2">
    <name type="scientific">Candidatus Terrybacteria bacterium RIFCSPHIGHO2_01_FULL_43_35</name>
    <dbReference type="NCBI Taxonomy" id="1802361"/>
    <lineage>
        <taxon>Bacteria</taxon>
        <taxon>Candidatus Terryibacteriota</taxon>
    </lineage>
</organism>
<protein>
    <recommendedName>
        <fullName evidence="3">SHS2 domain-containing protein</fullName>
    </recommendedName>
</protein>
<gene>
    <name evidence="1" type="ORF">A2828_03720</name>
</gene>
<dbReference type="EMBL" id="MHSR01000008">
    <property type="protein sequence ID" value="OHA47052.1"/>
    <property type="molecule type" value="Genomic_DNA"/>
</dbReference>
<proteinExistence type="predicted"/>
<name>A0A1G2PHJ9_9BACT</name>
<evidence type="ECO:0000313" key="2">
    <source>
        <dbReference type="Proteomes" id="UP000178869"/>
    </source>
</evidence>
<comment type="caution">
    <text evidence="1">The sequence shown here is derived from an EMBL/GenBank/DDBJ whole genome shotgun (WGS) entry which is preliminary data.</text>
</comment>
<reference evidence="1 2" key="1">
    <citation type="journal article" date="2016" name="Nat. Commun.">
        <title>Thousands of microbial genomes shed light on interconnected biogeochemical processes in an aquifer system.</title>
        <authorList>
            <person name="Anantharaman K."/>
            <person name="Brown C.T."/>
            <person name="Hug L.A."/>
            <person name="Sharon I."/>
            <person name="Castelle C.J."/>
            <person name="Probst A.J."/>
            <person name="Thomas B.C."/>
            <person name="Singh A."/>
            <person name="Wilkins M.J."/>
            <person name="Karaoz U."/>
            <person name="Brodie E.L."/>
            <person name="Williams K.H."/>
            <person name="Hubbard S.S."/>
            <person name="Banfield J.F."/>
        </authorList>
    </citation>
    <scope>NUCLEOTIDE SEQUENCE [LARGE SCALE GENOMIC DNA]</scope>
</reference>
<dbReference type="AlphaFoldDB" id="A0A1G2PHJ9"/>
<dbReference type="Proteomes" id="UP000178869">
    <property type="component" value="Unassembled WGS sequence"/>
</dbReference>
<evidence type="ECO:0008006" key="3">
    <source>
        <dbReference type="Google" id="ProtNLM"/>
    </source>
</evidence>
<accession>A0A1G2PHJ9</accession>
<sequence>MRFPFFDSSTRSKKILIIPDGVKSNVFVLSNDGKLQRFVFLLEDSEDSKPNIFAFAPWLEAREQFFYKIKSQIKDTSDSMLTVAFPTGVCRLVSTSFRLNRHRPSDKIEEREIQNQVYSVMQEARENLRKELINEGGGSFVLIDVTMADFKIDDFAVNNPVGLRGNVVEAKLIAIFVFAEAVNFAENLAQSLGVKFLHQTSFAALVVPSISSMFKNDKIGCGILFREQATDILMFVSGTLKSVHTISMGRNDFVKIIAETFALPFIEADRALLADAQGLLSRSMSNRIRKVLNSSTKQWLSALEIILNEKIVKNNILPSRLVFCGSASFPRDIIMNLGLSSPEHESSRTIIQPENLFSSIAQKELSQFNLVNLVYPWIAAKVDKQKAIIGPALILKVFPTVNRV</sequence>